<dbReference type="InterPro" id="IPR018391">
    <property type="entry name" value="PQQ_b-propeller_rpt"/>
</dbReference>
<evidence type="ECO:0000259" key="1">
    <source>
        <dbReference type="Pfam" id="PF13360"/>
    </source>
</evidence>
<dbReference type="Proteomes" id="UP000470772">
    <property type="component" value="Unassembled WGS sequence"/>
</dbReference>
<protein>
    <submittedName>
        <fullName evidence="2">PQQ-binding-like beta-propeller repeat protein</fullName>
    </submittedName>
</protein>
<dbReference type="Gene3D" id="2.40.128.630">
    <property type="match status" value="1"/>
</dbReference>
<feature type="domain" description="Pyrrolo-quinoline quinone repeat" evidence="1">
    <location>
        <begin position="432"/>
        <end position="513"/>
    </location>
</feature>
<name>A0A6A9QRK2_SULME</name>
<dbReference type="InterPro" id="IPR011047">
    <property type="entry name" value="Quinoprotein_ADH-like_sf"/>
</dbReference>
<dbReference type="PANTHER" id="PTHR34512:SF30">
    <property type="entry name" value="OUTER MEMBRANE PROTEIN ASSEMBLY FACTOR BAMB"/>
    <property type="match status" value="1"/>
</dbReference>
<comment type="caution">
    <text evidence="2">The sequence shown here is derived from an EMBL/GenBank/DDBJ whole genome shotgun (WGS) entry which is preliminary data.</text>
</comment>
<organism evidence="2 3">
    <name type="scientific">Sulfuracidifex metallicus DSM 6482 = JCM 9184</name>
    <dbReference type="NCBI Taxonomy" id="523847"/>
    <lineage>
        <taxon>Archaea</taxon>
        <taxon>Thermoproteota</taxon>
        <taxon>Thermoprotei</taxon>
        <taxon>Sulfolobales</taxon>
        <taxon>Sulfolobaceae</taxon>
        <taxon>Sulfuracidifex</taxon>
    </lineage>
</organism>
<dbReference type="EMBL" id="WGGD01000005">
    <property type="protein sequence ID" value="MUN29811.1"/>
    <property type="molecule type" value="Genomic_DNA"/>
</dbReference>
<dbReference type="InterPro" id="IPR015943">
    <property type="entry name" value="WD40/YVTN_repeat-like_dom_sf"/>
</dbReference>
<dbReference type="SUPFAM" id="SSF50998">
    <property type="entry name" value="Quinoprotein alcohol dehydrogenase-like"/>
    <property type="match status" value="2"/>
</dbReference>
<dbReference type="AlphaFoldDB" id="A0A6A9QRK2"/>
<dbReference type="InterPro" id="IPR002372">
    <property type="entry name" value="PQQ_rpt_dom"/>
</dbReference>
<accession>A0A6A9QRK2</accession>
<dbReference type="Pfam" id="PF13360">
    <property type="entry name" value="PQQ_2"/>
    <property type="match status" value="2"/>
</dbReference>
<keyword evidence="3" id="KW-1185">Reference proteome</keyword>
<reference evidence="2 3" key="1">
    <citation type="submission" date="2019-10" db="EMBL/GenBank/DDBJ databases">
        <title>Sequencing and Assembly of Multiple Reported Metal-Biooxidizing Members of the Extremely Thermoacidophilic Archaeal Family Sulfolobaceae.</title>
        <authorList>
            <person name="Counts J.A."/>
            <person name="Kelly R.M."/>
        </authorList>
    </citation>
    <scope>NUCLEOTIDE SEQUENCE [LARGE SCALE GENOMIC DNA]</scope>
    <source>
        <strain evidence="2 3">DSM 6482</strain>
    </source>
</reference>
<dbReference type="Gene3D" id="2.130.10.10">
    <property type="entry name" value="YVTN repeat-like/Quinoprotein amine dehydrogenase"/>
    <property type="match status" value="1"/>
</dbReference>
<feature type="domain" description="Pyrrolo-quinoline quinone repeat" evidence="1">
    <location>
        <begin position="192"/>
        <end position="397"/>
    </location>
</feature>
<proteinExistence type="predicted"/>
<evidence type="ECO:0000313" key="2">
    <source>
        <dbReference type="EMBL" id="MUN29811.1"/>
    </source>
</evidence>
<sequence length="577" mass="61029">MKNGSTVLAIVLLVVGLVVGAGIGFLLHSPAPVSTITKTSISTSISTTTVTKTVPQNVTSPSIIGTISSSKNEVMTSPTGMTENVTFITYRNSTSTWYQYTFHNYGSCLLPVWSTVTYYPFNAPNATSSHDWDVYAFTQNHESYLNTSFPAESWSFQQMNALPLNAPFPAYQVLGNKSSAVTLTQMVGDAVGVSYYGGIVYVPADSNTLYAINAYNGHLVWMATTANSVMSNPLVVGTSKGPLVISSVGDAGFSASHGIFAVLTGNLANVVRGYSYGAVYAFNGTTGSLIWVHFDRGNVMPTPAVVDGLVVYGDGSGHIVALNLSSGKVVWRTYVGTSAFDSMSSTNYYIFPNGTAIAVMGFTLAKAPFGEMVAVNVNNGHLVWNFSLPSGYTPFNTGMGDVSPAVDQSNGILVQSTIVNFVKENKTIGLGVFALNVTNGHLLWIEQIGRGYVPPAFKGGVPTIVDGVVYVGSPVTNSLFALNESNGKIVWEAQIPNVQGPPQGAGGGRANPVVVNGYVIEPAGSYVNVYNATNGMLIKNYYVGGRFGIVNAVVVGNTVFLDNSYSWAFAIPLSNIL</sequence>
<dbReference type="RefSeq" id="WP_156017529.1">
    <property type="nucleotide sequence ID" value="NZ_WGGD01000005.1"/>
</dbReference>
<evidence type="ECO:0000313" key="3">
    <source>
        <dbReference type="Proteomes" id="UP000470772"/>
    </source>
</evidence>
<dbReference type="PANTHER" id="PTHR34512">
    <property type="entry name" value="CELL SURFACE PROTEIN"/>
    <property type="match status" value="1"/>
</dbReference>
<gene>
    <name evidence="2" type="ORF">GC250_10290</name>
</gene>
<dbReference type="SMART" id="SM00564">
    <property type="entry name" value="PQQ"/>
    <property type="match status" value="5"/>
</dbReference>